<sequence>MGQGGTPGRRVVVWGDGGDAFRCLEVFAPTVTHTNPALVKGLRYPAVAQSSENGADLVQRA</sequence>
<gene>
    <name evidence="1" type="ORF">GCM10009757_43820</name>
</gene>
<reference evidence="2" key="1">
    <citation type="journal article" date="2019" name="Int. J. Syst. Evol. Microbiol.">
        <title>The Global Catalogue of Microorganisms (GCM) 10K type strain sequencing project: providing services to taxonomists for standard genome sequencing and annotation.</title>
        <authorList>
            <consortium name="The Broad Institute Genomics Platform"/>
            <consortium name="The Broad Institute Genome Sequencing Center for Infectious Disease"/>
            <person name="Wu L."/>
            <person name="Ma J."/>
        </authorList>
    </citation>
    <scope>NUCLEOTIDE SEQUENCE [LARGE SCALE GENOMIC DNA]</scope>
    <source>
        <strain evidence="2">JCM 14549</strain>
    </source>
</reference>
<dbReference type="EMBL" id="BAAANQ010000010">
    <property type="protein sequence ID" value="GAA2060944.1"/>
    <property type="molecule type" value="Genomic_DNA"/>
</dbReference>
<comment type="caution">
    <text evidence="1">The sequence shown here is derived from an EMBL/GenBank/DDBJ whole genome shotgun (WGS) entry which is preliminary data.</text>
</comment>
<accession>A0ABP5H2C6</accession>
<proteinExistence type="predicted"/>
<keyword evidence="2" id="KW-1185">Reference proteome</keyword>
<organism evidence="1 2">
    <name type="scientific">Streptomyces cheonanensis</name>
    <dbReference type="NCBI Taxonomy" id="312720"/>
    <lineage>
        <taxon>Bacteria</taxon>
        <taxon>Bacillati</taxon>
        <taxon>Actinomycetota</taxon>
        <taxon>Actinomycetes</taxon>
        <taxon>Kitasatosporales</taxon>
        <taxon>Streptomycetaceae</taxon>
        <taxon>Streptomyces</taxon>
    </lineage>
</organism>
<evidence type="ECO:0000313" key="2">
    <source>
        <dbReference type="Proteomes" id="UP001403094"/>
    </source>
</evidence>
<evidence type="ECO:0000313" key="1">
    <source>
        <dbReference type="EMBL" id="GAA2060944.1"/>
    </source>
</evidence>
<dbReference type="Proteomes" id="UP001403094">
    <property type="component" value="Unassembled WGS sequence"/>
</dbReference>
<name>A0ABP5H2C6_9ACTN</name>
<protein>
    <submittedName>
        <fullName evidence="1">Uncharacterized protein</fullName>
    </submittedName>
</protein>